<accession>A0A4Z2IQD5</accession>
<comment type="caution">
    <text evidence="1">The sequence shown here is derived from an EMBL/GenBank/DDBJ whole genome shotgun (WGS) entry which is preliminary data.</text>
</comment>
<reference evidence="1 2" key="1">
    <citation type="submission" date="2019-03" db="EMBL/GenBank/DDBJ databases">
        <title>First draft genome of Liparis tanakae, snailfish: a comprehensive survey of snailfish specific genes.</title>
        <authorList>
            <person name="Kim W."/>
            <person name="Song I."/>
            <person name="Jeong J.-H."/>
            <person name="Kim D."/>
            <person name="Kim S."/>
            <person name="Ryu S."/>
            <person name="Song J.Y."/>
            <person name="Lee S.K."/>
        </authorList>
    </citation>
    <scope>NUCLEOTIDE SEQUENCE [LARGE SCALE GENOMIC DNA]</scope>
    <source>
        <tissue evidence="1">Muscle</tissue>
    </source>
</reference>
<dbReference type="AlphaFoldDB" id="A0A4Z2IQD5"/>
<sequence>MEVEGGRAMEGGPWRVGHGGPTLLSQGPGLIGPASFAMPPASCHGPAVFRTVLGLSIFNVDARARLLRTLQAQSSDSKCSDAVASGHRGRNNFHARVQCFVFTQANVAQGQKRDHSGALRVLQSLASCFQAGSHLPIAAISTPTPPPLHDANRCQANRRTRCQPSQLIIPALLLNTLLN</sequence>
<dbReference type="EMBL" id="SRLO01000057">
    <property type="protein sequence ID" value="TNN80125.1"/>
    <property type="molecule type" value="Genomic_DNA"/>
</dbReference>
<evidence type="ECO:0000313" key="2">
    <source>
        <dbReference type="Proteomes" id="UP000314294"/>
    </source>
</evidence>
<name>A0A4Z2IQD5_9TELE</name>
<organism evidence="1 2">
    <name type="scientific">Liparis tanakae</name>
    <name type="common">Tanaka's snailfish</name>
    <dbReference type="NCBI Taxonomy" id="230148"/>
    <lineage>
        <taxon>Eukaryota</taxon>
        <taxon>Metazoa</taxon>
        <taxon>Chordata</taxon>
        <taxon>Craniata</taxon>
        <taxon>Vertebrata</taxon>
        <taxon>Euteleostomi</taxon>
        <taxon>Actinopterygii</taxon>
        <taxon>Neopterygii</taxon>
        <taxon>Teleostei</taxon>
        <taxon>Neoteleostei</taxon>
        <taxon>Acanthomorphata</taxon>
        <taxon>Eupercaria</taxon>
        <taxon>Perciformes</taxon>
        <taxon>Cottioidei</taxon>
        <taxon>Cottales</taxon>
        <taxon>Liparidae</taxon>
        <taxon>Liparis</taxon>
    </lineage>
</organism>
<keyword evidence="2" id="KW-1185">Reference proteome</keyword>
<proteinExistence type="predicted"/>
<gene>
    <name evidence="1" type="ORF">EYF80_009636</name>
</gene>
<dbReference type="Proteomes" id="UP000314294">
    <property type="component" value="Unassembled WGS sequence"/>
</dbReference>
<evidence type="ECO:0000313" key="1">
    <source>
        <dbReference type="EMBL" id="TNN80125.1"/>
    </source>
</evidence>
<protein>
    <submittedName>
        <fullName evidence="1">Uncharacterized protein</fullName>
    </submittedName>
</protein>